<dbReference type="InterPro" id="IPR050743">
    <property type="entry name" value="2-oxoacid_DH_E2_comp"/>
</dbReference>
<dbReference type="CDD" id="cd06849">
    <property type="entry name" value="lipoyl_domain"/>
    <property type="match status" value="1"/>
</dbReference>
<dbReference type="Gene3D" id="4.10.320.10">
    <property type="entry name" value="E3-binding domain"/>
    <property type="match status" value="1"/>
</dbReference>
<dbReference type="GO" id="GO:0031405">
    <property type="term" value="F:lipoic acid binding"/>
    <property type="evidence" value="ECO:0007669"/>
    <property type="project" value="TreeGrafter"/>
</dbReference>
<dbReference type="PROSITE" id="PS51826">
    <property type="entry name" value="PSBD"/>
    <property type="match status" value="1"/>
</dbReference>
<evidence type="ECO:0000256" key="5">
    <source>
        <dbReference type="ARBA" id="ARBA00023315"/>
    </source>
</evidence>
<evidence type="ECO:0000256" key="2">
    <source>
        <dbReference type="ARBA" id="ARBA00007317"/>
    </source>
</evidence>
<keyword evidence="3 6" id="KW-0808">Transferase</keyword>
<evidence type="ECO:0000256" key="6">
    <source>
        <dbReference type="RuleBase" id="RU003423"/>
    </source>
</evidence>
<dbReference type="InterPro" id="IPR023213">
    <property type="entry name" value="CAT-like_dom_sf"/>
</dbReference>
<dbReference type="PROSITE" id="PS50968">
    <property type="entry name" value="BIOTINYL_LIPOYL"/>
    <property type="match status" value="1"/>
</dbReference>
<comment type="cofactor">
    <cofactor evidence="1 6">
        <name>(R)-lipoate</name>
        <dbReference type="ChEBI" id="CHEBI:83088"/>
    </cofactor>
</comment>
<comment type="caution">
    <text evidence="9">The sequence shown here is derived from an EMBL/GenBank/DDBJ whole genome shotgun (WGS) entry which is preliminary data.</text>
</comment>
<dbReference type="InterPro" id="IPR000089">
    <property type="entry name" value="Biotin_lipoyl"/>
</dbReference>
<gene>
    <name evidence="9" type="ORF">DEX24_15935</name>
</gene>
<dbReference type="InterPro" id="IPR004167">
    <property type="entry name" value="PSBD"/>
</dbReference>
<keyword evidence="10" id="KW-1185">Reference proteome</keyword>
<dbReference type="EMBL" id="QFVR01000033">
    <property type="protein sequence ID" value="PWI23562.1"/>
    <property type="molecule type" value="Genomic_DNA"/>
</dbReference>
<protein>
    <recommendedName>
        <fullName evidence="6">Dihydrolipoamide acetyltransferase component of pyruvate dehydrogenase complex</fullName>
        <ecNumber evidence="6">2.3.1.-</ecNumber>
    </recommendedName>
</protein>
<dbReference type="PANTHER" id="PTHR43178">
    <property type="entry name" value="DIHYDROLIPOAMIDE ACETYLTRANSFERASE COMPONENT OF PYRUVATE DEHYDROGENASE COMPLEX"/>
    <property type="match status" value="1"/>
</dbReference>
<keyword evidence="5 6" id="KW-0012">Acyltransferase</keyword>
<dbReference type="PANTHER" id="PTHR43178:SF5">
    <property type="entry name" value="LIPOAMIDE ACYLTRANSFERASE COMPONENT OF BRANCHED-CHAIN ALPHA-KETO ACID DEHYDROGENASE COMPLEX, MITOCHONDRIAL"/>
    <property type="match status" value="1"/>
</dbReference>
<dbReference type="Pfam" id="PF02817">
    <property type="entry name" value="E3_binding"/>
    <property type="match status" value="1"/>
</dbReference>
<dbReference type="InterPro" id="IPR036625">
    <property type="entry name" value="E3-bd_dom_sf"/>
</dbReference>
<evidence type="ECO:0000256" key="4">
    <source>
        <dbReference type="ARBA" id="ARBA00022823"/>
    </source>
</evidence>
<feature type="domain" description="Lipoyl-binding" evidence="7">
    <location>
        <begin position="20"/>
        <end position="95"/>
    </location>
</feature>
<feature type="domain" description="Peripheral subunit-binding (PSBD)" evidence="8">
    <location>
        <begin position="114"/>
        <end position="151"/>
    </location>
</feature>
<dbReference type="InterPro" id="IPR001078">
    <property type="entry name" value="2-oxoacid_DH_actylTfrase"/>
</dbReference>
<evidence type="ECO:0000256" key="3">
    <source>
        <dbReference type="ARBA" id="ARBA00022679"/>
    </source>
</evidence>
<dbReference type="SUPFAM" id="SSF47005">
    <property type="entry name" value="Peripheral subunit-binding domain of 2-oxo acid dehydrogenase complex"/>
    <property type="match status" value="1"/>
</dbReference>
<evidence type="ECO:0000313" key="9">
    <source>
        <dbReference type="EMBL" id="PWI23562.1"/>
    </source>
</evidence>
<dbReference type="PROSITE" id="PS00189">
    <property type="entry name" value="LIPOYL"/>
    <property type="match status" value="1"/>
</dbReference>
<evidence type="ECO:0000259" key="8">
    <source>
        <dbReference type="PROSITE" id="PS51826"/>
    </source>
</evidence>
<evidence type="ECO:0000313" key="10">
    <source>
        <dbReference type="Proteomes" id="UP000245938"/>
    </source>
</evidence>
<proteinExistence type="inferred from homology"/>
<dbReference type="InterPro" id="IPR003016">
    <property type="entry name" value="2-oxoA_DH_lipoyl-BS"/>
</dbReference>
<reference evidence="9 10" key="1">
    <citation type="submission" date="2018-05" db="EMBL/GenBank/DDBJ databases">
        <title>Kurthia sibirica genome sequence.</title>
        <authorList>
            <person name="Maclea K.S."/>
            <person name="Goen A.E."/>
        </authorList>
    </citation>
    <scope>NUCLEOTIDE SEQUENCE [LARGE SCALE GENOMIC DNA]</scope>
    <source>
        <strain evidence="9 10">ATCC 49154</strain>
    </source>
</reference>
<sequence>MNRLCKQLRRLWQTKEGASMADYQLPDIGEGLVAAEIVKWFVQVGDTIREHEPLVEVMTDKATVEITAAFSGEIVSLGGNEGDTLAVGQILCTYNNSEYTSQTGTLKSKLQRPLAAPSVRKEARIRNIDLAMISGSGPKGRILLQDLQSSISASSSVIEPTENMAIRGVRKAIFDNMMKATSKAVLCTAMMKIQATALVKLRKEVRELPEYQNVPISYLPFIIKATAKALQQHPLLNASVDEEALIIQLHKNIHIGVAIATPAGLMVPVIRNTLQKSLLEIAMELQEIRIKMVENTLDRKDLTGSTFTVSSTGESGGIFATPIVNYPEAAILGVHAIVKEPIIVNDEIRIGQTLTMSCTFDHRIIDGAPAGAFMQEVSDLLENPLRLLT</sequence>
<dbReference type="EC" id="2.3.1.-" evidence="6"/>
<evidence type="ECO:0000259" key="7">
    <source>
        <dbReference type="PROSITE" id="PS50968"/>
    </source>
</evidence>
<dbReference type="Gene3D" id="3.30.559.10">
    <property type="entry name" value="Chloramphenicol acetyltransferase-like domain"/>
    <property type="match status" value="1"/>
</dbReference>
<organism evidence="9 10">
    <name type="scientific">Kurthia sibirica</name>
    <dbReference type="NCBI Taxonomy" id="202750"/>
    <lineage>
        <taxon>Bacteria</taxon>
        <taxon>Bacillati</taxon>
        <taxon>Bacillota</taxon>
        <taxon>Bacilli</taxon>
        <taxon>Bacillales</taxon>
        <taxon>Caryophanaceae</taxon>
        <taxon>Kurthia</taxon>
    </lineage>
</organism>
<dbReference type="Pfam" id="PF00364">
    <property type="entry name" value="Biotin_lipoyl"/>
    <property type="match status" value="1"/>
</dbReference>
<keyword evidence="4 6" id="KW-0450">Lipoyl</keyword>
<dbReference type="Pfam" id="PF00198">
    <property type="entry name" value="2-oxoacid_dh"/>
    <property type="match status" value="1"/>
</dbReference>
<dbReference type="InterPro" id="IPR011053">
    <property type="entry name" value="Single_hybrid_motif"/>
</dbReference>
<dbReference type="GO" id="GO:0016407">
    <property type="term" value="F:acetyltransferase activity"/>
    <property type="evidence" value="ECO:0007669"/>
    <property type="project" value="TreeGrafter"/>
</dbReference>
<comment type="similarity">
    <text evidence="2 6">Belongs to the 2-oxoacid dehydrogenase family.</text>
</comment>
<evidence type="ECO:0000256" key="1">
    <source>
        <dbReference type="ARBA" id="ARBA00001938"/>
    </source>
</evidence>
<name>A0A2U3AG75_9BACL</name>
<dbReference type="GO" id="GO:0005737">
    <property type="term" value="C:cytoplasm"/>
    <property type="evidence" value="ECO:0007669"/>
    <property type="project" value="TreeGrafter"/>
</dbReference>
<dbReference type="OrthoDB" id="9805770at2"/>
<dbReference type="SUPFAM" id="SSF51230">
    <property type="entry name" value="Single hybrid motif"/>
    <property type="match status" value="1"/>
</dbReference>
<dbReference type="Gene3D" id="2.40.50.100">
    <property type="match status" value="1"/>
</dbReference>
<dbReference type="SUPFAM" id="SSF52777">
    <property type="entry name" value="CoA-dependent acyltransferases"/>
    <property type="match status" value="1"/>
</dbReference>
<accession>A0A2U3AG75</accession>
<dbReference type="Proteomes" id="UP000245938">
    <property type="component" value="Unassembled WGS sequence"/>
</dbReference>
<dbReference type="AlphaFoldDB" id="A0A2U3AG75"/>
<dbReference type="FunFam" id="3.30.559.10:FF:000007">
    <property type="entry name" value="Dihydrolipoamide acetyltransferase component of pyruvate dehydrogenase complex"/>
    <property type="match status" value="1"/>
</dbReference>